<evidence type="ECO:0000313" key="3">
    <source>
        <dbReference type="Proteomes" id="UP001499854"/>
    </source>
</evidence>
<dbReference type="Proteomes" id="UP001499854">
    <property type="component" value="Unassembled WGS sequence"/>
</dbReference>
<reference evidence="3" key="1">
    <citation type="journal article" date="2019" name="Int. J. Syst. Evol. Microbiol.">
        <title>The Global Catalogue of Microorganisms (GCM) 10K type strain sequencing project: providing services to taxonomists for standard genome sequencing and annotation.</title>
        <authorList>
            <consortium name="The Broad Institute Genomics Platform"/>
            <consortium name="The Broad Institute Genome Sequencing Center for Infectious Disease"/>
            <person name="Wu L."/>
            <person name="Ma J."/>
        </authorList>
    </citation>
    <scope>NUCLEOTIDE SEQUENCE [LARGE SCALE GENOMIC DNA]</scope>
    <source>
        <strain evidence="3">JCM 16013</strain>
    </source>
</reference>
<dbReference type="Pfam" id="PF01872">
    <property type="entry name" value="RibD_C"/>
    <property type="match status" value="1"/>
</dbReference>
<dbReference type="InterPro" id="IPR002734">
    <property type="entry name" value="RibDG_C"/>
</dbReference>
<dbReference type="RefSeq" id="WP_344663184.1">
    <property type="nucleotide sequence ID" value="NZ_BAAAQM010000101.1"/>
</dbReference>
<dbReference type="SUPFAM" id="SSF53597">
    <property type="entry name" value="Dihydrofolate reductase-like"/>
    <property type="match status" value="1"/>
</dbReference>
<organism evidence="2 3">
    <name type="scientific">Catenulispora subtropica</name>
    <dbReference type="NCBI Taxonomy" id="450798"/>
    <lineage>
        <taxon>Bacteria</taxon>
        <taxon>Bacillati</taxon>
        <taxon>Actinomycetota</taxon>
        <taxon>Actinomycetes</taxon>
        <taxon>Catenulisporales</taxon>
        <taxon>Catenulisporaceae</taxon>
        <taxon>Catenulispora</taxon>
    </lineage>
</organism>
<keyword evidence="3" id="KW-1185">Reference proteome</keyword>
<dbReference type="Gene3D" id="3.40.430.10">
    <property type="entry name" value="Dihydrofolate Reductase, subunit A"/>
    <property type="match status" value="1"/>
</dbReference>
<comment type="caution">
    <text evidence="2">The sequence shown here is derived from an EMBL/GenBank/DDBJ whole genome shotgun (WGS) entry which is preliminary data.</text>
</comment>
<accession>A0ABP5EWS4</accession>
<dbReference type="InterPro" id="IPR024072">
    <property type="entry name" value="DHFR-like_dom_sf"/>
</dbReference>
<protein>
    <submittedName>
        <fullName evidence="2">Dihydrofolate reductase family protein</fullName>
    </submittedName>
</protein>
<evidence type="ECO:0000259" key="1">
    <source>
        <dbReference type="Pfam" id="PF01872"/>
    </source>
</evidence>
<gene>
    <name evidence="2" type="ORF">GCM10009838_87770</name>
</gene>
<evidence type="ECO:0000313" key="2">
    <source>
        <dbReference type="EMBL" id="GAA2007834.1"/>
    </source>
</evidence>
<proteinExistence type="predicted"/>
<feature type="domain" description="Bacterial bifunctional deaminase-reductase C-terminal" evidence="1">
    <location>
        <begin position="4"/>
        <end position="170"/>
    </location>
</feature>
<name>A0ABP5EWS4_9ACTN</name>
<dbReference type="EMBL" id="BAAAQM010000101">
    <property type="protein sequence ID" value="GAA2007834.1"/>
    <property type="molecule type" value="Genomic_DNA"/>
</dbReference>
<sequence>MGSVVMANAVSLDGFLADDQDGVGPLFDFYANGSVPVEAGDTSYGFRTSPATAAYLSECWSRVGAVIMGRTLFDTTNGWNGRPAVGDHVFVVTHSVPADWEYLDTAPFTFVTDGVASAIEQAKAFAGPDRDVAVNGGDVGGQAFGAGLIDEVDVALIPVVFGSGKRFFGSFADGPVLLDDPTTVIQGDRVTHLRYRVRRD</sequence>